<organism evidence="3 4">
    <name type="scientific">Herbaspirillum rhizosphaerae</name>
    <dbReference type="NCBI Taxonomy" id="346179"/>
    <lineage>
        <taxon>Bacteria</taxon>
        <taxon>Pseudomonadati</taxon>
        <taxon>Pseudomonadota</taxon>
        <taxon>Betaproteobacteria</taxon>
        <taxon>Burkholderiales</taxon>
        <taxon>Oxalobacteraceae</taxon>
        <taxon>Herbaspirillum</taxon>
    </lineage>
</organism>
<dbReference type="InterPro" id="IPR023631">
    <property type="entry name" value="Amidase_dom"/>
</dbReference>
<reference evidence="3 4" key="1">
    <citation type="journal article" date="2024" name="Chem. Sci.">
        <title>Discovery of megapolipeptins by genome mining of a Burkholderiales bacteria collection.</title>
        <authorList>
            <person name="Paulo B.S."/>
            <person name="Recchia M.J.J."/>
            <person name="Lee S."/>
            <person name="Fergusson C.H."/>
            <person name="Romanowski S.B."/>
            <person name="Hernandez A."/>
            <person name="Krull N."/>
            <person name="Liu D.Y."/>
            <person name="Cavanagh H."/>
            <person name="Bos A."/>
            <person name="Gray C.A."/>
            <person name="Murphy B.T."/>
            <person name="Linington R.G."/>
            <person name="Eustaquio A.S."/>
        </authorList>
    </citation>
    <scope>NUCLEOTIDE SEQUENCE [LARGE SCALE GENOMIC DNA]</scope>
    <source>
        <strain evidence="3 4">RL21-008-BIB-B</strain>
    </source>
</reference>
<dbReference type="PANTHER" id="PTHR11895">
    <property type="entry name" value="TRANSAMIDASE"/>
    <property type="match status" value="1"/>
</dbReference>
<comment type="similarity">
    <text evidence="1">Belongs to the amidase family.</text>
</comment>
<dbReference type="EMBL" id="JAQQFR010000008">
    <property type="protein sequence ID" value="MFL9879502.1"/>
    <property type="molecule type" value="Genomic_DNA"/>
</dbReference>
<dbReference type="InterPro" id="IPR020556">
    <property type="entry name" value="Amidase_CS"/>
</dbReference>
<dbReference type="SUPFAM" id="SSF75304">
    <property type="entry name" value="Amidase signature (AS) enzymes"/>
    <property type="match status" value="1"/>
</dbReference>
<evidence type="ECO:0000313" key="3">
    <source>
        <dbReference type="EMBL" id="MFL9879502.1"/>
    </source>
</evidence>
<keyword evidence="4" id="KW-1185">Reference proteome</keyword>
<accession>A0ABW8Z8S5</accession>
<evidence type="ECO:0000313" key="4">
    <source>
        <dbReference type="Proteomes" id="UP001629214"/>
    </source>
</evidence>
<gene>
    <name evidence="3" type="ORF">PQR63_13980</name>
</gene>
<dbReference type="Proteomes" id="UP001629214">
    <property type="component" value="Unassembled WGS sequence"/>
</dbReference>
<dbReference type="RefSeq" id="WP_408168509.1">
    <property type="nucleotide sequence ID" value="NZ_JAQQFR010000008.1"/>
</dbReference>
<feature type="domain" description="Amidase" evidence="2">
    <location>
        <begin position="30"/>
        <end position="457"/>
    </location>
</feature>
<proteinExistence type="inferred from homology"/>
<name>A0ABW8Z8S5_9BURK</name>
<protein>
    <submittedName>
        <fullName evidence="3">Amidase</fullName>
    </submittedName>
</protein>
<dbReference type="InterPro" id="IPR000120">
    <property type="entry name" value="Amidase"/>
</dbReference>
<dbReference type="InterPro" id="IPR036928">
    <property type="entry name" value="AS_sf"/>
</dbReference>
<dbReference type="Gene3D" id="3.90.1300.10">
    <property type="entry name" value="Amidase signature (AS) domain"/>
    <property type="match status" value="1"/>
</dbReference>
<comment type="caution">
    <text evidence="3">The sequence shown here is derived from an EMBL/GenBank/DDBJ whole genome shotgun (WGS) entry which is preliminary data.</text>
</comment>
<dbReference type="PANTHER" id="PTHR11895:SF7">
    <property type="entry name" value="GLUTAMYL-TRNA(GLN) AMIDOTRANSFERASE SUBUNIT A, MITOCHONDRIAL"/>
    <property type="match status" value="1"/>
</dbReference>
<sequence>MQTMKGELWRLGAAQLVSGYRSGAFTPVNALEACLERIAHCQPMINAMVFIDVDGARTAAQASSARWRASAPLGPLDGVPVSVKDNMHVAGMPTSWGSRLLQGFVAAKDELPVARLRHAGAVLIGKTNLPEFAMQGYTWNALYGASRNPWNMAMTSGGSSGGAAAAVAAGCGPLALATDGGGSIRRPASHCGLVGFKPSAGMVPRGGGLPEIFLDYEVTGGIGRSVADVTAFASVLAGRDLTAPASAGYRARILLVPRFGDHPVDAGIAAQLMQAADQFAALGHDVVSIEYFDLAEEINQRWSALSTAGLAWMMERASSYPEFAAACRSISKDSSSELELLLGEAARENLSAGRKLSSSALFETLVAVHTLKLRLGEVFSQYDAILTPATAALPWPAEQTHPTVIDGTPVGPRGHAIFTAFANAAGLPAIALPTGLVDGMPTGLQLIGMQGRDAELLALAQQYEDAHPWLHPCPM</sequence>
<evidence type="ECO:0000259" key="2">
    <source>
        <dbReference type="Pfam" id="PF01425"/>
    </source>
</evidence>
<evidence type="ECO:0000256" key="1">
    <source>
        <dbReference type="ARBA" id="ARBA00009199"/>
    </source>
</evidence>
<dbReference type="PROSITE" id="PS00571">
    <property type="entry name" value="AMIDASES"/>
    <property type="match status" value="1"/>
</dbReference>
<dbReference type="Pfam" id="PF01425">
    <property type="entry name" value="Amidase"/>
    <property type="match status" value="1"/>
</dbReference>